<dbReference type="Pfam" id="PF00353">
    <property type="entry name" value="HemolysinCabind"/>
    <property type="match status" value="1"/>
</dbReference>
<gene>
    <name evidence="2" type="ORF">J5Y06_00005</name>
</gene>
<proteinExistence type="predicted"/>
<sequence length="314" mass="32949">MAVARAYTPVNMFTADSFEAELVEASATRIVLSDGADFGVYYGEGFTYDASGLTGGTLTGYAAYVGSVLAIEVGGLAVDAITAGNLINANNLLTLFSVALAGNDEIAGSNGDDALAGFTGNDIIDAGQGANYIDGGEGFDFAAYANPLSTYSFDIANGNLLVSSTDGLARDTIAGVERLLFSDVALAFDTGAVQAFRLYQAAFDRAPDLGGVSFWVNKIDTGTSLLSAAASFIGSDEFRSLYGTSPTDEQFVDLLYENVLNRAADASGYSYWIGRMDTGLSREAVLLEFSESPENQSNTAASVRFGVILDYNYF</sequence>
<dbReference type="Gene3D" id="1.10.3130.20">
    <property type="entry name" value="Phycobilisome linker domain"/>
    <property type="match status" value="1"/>
</dbReference>
<dbReference type="SUPFAM" id="SSF51120">
    <property type="entry name" value="beta-Roll"/>
    <property type="match status" value="1"/>
</dbReference>
<evidence type="ECO:0000313" key="3">
    <source>
        <dbReference type="Proteomes" id="UP000666240"/>
    </source>
</evidence>
<dbReference type="AlphaFoldDB" id="A0A8J7QWT7"/>
<dbReference type="Gene3D" id="2.150.10.10">
    <property type="entry name" value="Serralysin-like metalloprotease, C-terminal"/>
    <property type="match status" value="1"/>
</dbReference>
<evidence type="ECO:0000313" key="2">
    <source>
        <dbReference type="EMBL" id="MBP0437030.1"/>
    </source>
</evidence>
<keyword evidence="3" id="KW-1185">Reference proteome</keyword>
<dbReference type="EMBL" id="JAGIYY010000001">
    <property type="protein sequence ID" value="MBP0437030.1"/>
    <property type="molecule type" value="Genomic_DNA"/>
</dbReference>
<dbReference type="GO" id="GO:0005509">
    <property type="term" value="F:calcium ion binding"/>
    <property type="evidence" value="ECO:0007669"/>
    <property type="project" value="InterPro"/>
</dbReference>
<dbReference type="InterPro" id="IPR011049">
    <property type="entry name" value="Serralysin-like_metalloprot_C"/>
</dbReference>
<dbReference type="InterPro" id="IPR001343">
    <property type="entry name" value="Hemolysn_Ca-bd"/>
</dbReference>
<dbReference type="Pfam" id="PF13946">
    <property type="entry name" value="DUF4214"/>
    <property type="match status" value="1"/>
</dbReference>
<dbReference type="InterPro" id="IPR025282">
    <property type="entry name" value="DUF4214"/>
</dbReference>
<evidence type="ECO:0000259" key="1">
    <source>
        <dbReference type="Pfam" id="PF13946"/>
    </source>
</evidence>
<dbReference type="Proteomes" id="UP000666240">
    <property type="component" value="Unassembled WGS sequence"/>
</dbReference>
<name>A0A8J7QWT7_9HYPH</name>
<dbReference type="InterPro" id="IPR038255">
    <property type="entry name" value="PBS_linker_sf"/>
</dbReference>
<organism evidence="2 3">
    <name type="scientific">Tianweitania sediminis</name>
    <dbReference type="NCBI Taxonomy" id="1502156"/>
    <lineage>
        <taxon>Bacteria</taxon>
        <taxon>Pseudomonadati</taxon>
        <taxon>Pseudomonadota</taxon>
        <taxon>Alphaproteobacteria</taxon>
        <taxon>Hyphomicrobiales</taxon>
        <taxon>Phyllobacteriaceae</taxon>
        <taxon>Tianweitania</taxon>
    </lineage>
</organism>
<comment type="caution">
    <text evidence="2">The sequence shown here is derived from an EMBL/GenBank/DDBJ whole genome shotgun (WGS) entry which is preliminary data.</text>
</comment>
<accession>A0A8J7QWT7</accession>
<protein>
    <submittedName>
        <fullName evidence="2">DUF4214 domain-containing protein</fullName>
    </submittedName>
</protein>
<feature type="domain" description="DUF4214" evidence="1">
    <location>
        <begin position="229"/>
        <end position="297"/>
    </location>
</feature>
<dbReference type="RefSeq" id="WP_209333078.1">
    <property type="nucleotide sequence ID" value="NZ_JAGIYY010000001.1"/>
</dbReference>
<reference evidence="2" key="1">
    <citation type="submission" date="2021-03" db="EMBL/GenBank/DDBJ databases">
        <title>Genome sequencing and assembly of Tianweitania sediminis.</title>
        <authorList>
            <person name="Chhetri G."/>
        </authorList>
    </citation>
    <scope>NUCLEOTIDE SEQUENCE</scope>
    <source>
        <strain evidence="2">Z8</strain>
    </source>
</reference>